<evidence type="ECO:0000256" key="1">
    <source>
        <dbReference type="SAM" id="MobiDB-lite"/>
    </source>
</evidence>
<dbReference type="Proteomes" id="UP000800235">
    <property type="component" value="Unassembled WGS sequence"/>
</dbReference>
<name>A0A9P4NFC7_9PEZI</name>
<feature type="transmembrane region" description="Helical" evidence="2">
    <location>
        <begin position="125"/>
        <end position="147"/>
    </location>
</feature>
<evidence type="ECO:0000313" key="4">
    <source>
        <dbReference type="Proteomes" id="UP000800235"/>
    </source>
</evidence>
<keyword evidence="2" id="KW-1133">Transmembrane helix</keyword>
<keyword evidence="2" id="KW-0472">Membrane</keyword>
<keyword evidence="4" id="KW-1185">Reference proteome</keyword>
<sequence length="159" mass="17596">MLGISHTSNLTRQNTPAYPQSKLQSKDRQEPTPSHLLWSTPPCTWSPKRTTNSIPISNKPIKKHSHYALPSSYASKLNQDTSPLKTTTTKDFLANADQLEQGMWLWGPRDEELHNMIANKRGRNVMMGVPIICMSILTVIAGVGLFLKGSVSMLVAVVA</sequence>
<proteinExistence type="predicted"/>
<reference evidence="3" key="1">
    <citation type="journal article" date="2020" name="Stud. Mycol.">
        <title>101 Dothideomycetes genomes: a test case for predicting lifestyles and emergence of pathogens.</title>
        <authorList>
            <person name="Haridas S."/>
            <person name="Albert R."/>
            <person name="Binder M."/>
            <person name="Bloem J."/>
            <person name="Labutti K."/>
            <person name="Salamov A."/>
            <person name="Andreopoulos B."/>
            <person name="Baker S."/>
            <person name="Barry K."/>
            <person name="Bills G."/>
            <person name="Bluhm B."/>
            <person name="Cannon C."/>
            <person name="Castanera R."/>
            <person name="Culley D."/>
            <person name="Daum C."/>
            <person name="Ezra D."/>
            <person name="Gonzalez J."/>
            <person name="Henrissat B."/>
            <person name="Kuo A."/>
            <person name="Liang C."/>
            <person name="Lipzen A."/>
            <person name="Lutzoni F."/>
            <person name="Magnuson J."/>
            <person name="Mondo S."/>
            <person name="Nolan M."/>
            <person name="Ohm R."/>
            <person name="Pangilinan J."/>
            <person name="Park H.-J."/>
            <person name="Ramirez L."/>
            <person name="Alfaro M."/>
            <person name="Sun H."/>
            <person name="Tritt A."/>
            <person name="Yoshinaga Y."/>
            <person name="Zwiers L.-H."/>
            <person name="Turgeon B."/>
            <person name="Goodwin S."/>
            <person name="Spatafora J."/>
            <person name="Crous P."/>
            <person name="Grigoriev I."/>
        </authorList>
    </citation>
    <scope>NUCLEOTIDE SEQUENCE</scope>
    <source>
        <strain evidence="3">CBS 130266</strain>
    </source>
</reference>
<dbReference type="EMBL" id="MU007121">
    <property type="protein sequence ID" value="KAF2418973.1"/>
    <property type="molecule type" value="Genomic_DNA"/>
</dbReference>
<protein>
    <submittedName>
        <fullName evidence="3">Uncharacterized protein</fullName>
    </submittedName>
</protein>
<feature type="compositionally biased region" description="Polar residues" evidence="1">
    <location>
        <begin position="1"/>
        <end position="23"/>
    </location>
</feature>
<dbReference type="AlphaFoldDB" id="A0A9P4NFC7"/>
<evidence type="ECO:0000313" key="3">
    <source>
        <dbReference type="EMBL" id="KAF2418973.1"/>
    </source>
</evidence>
<keyword evidence="2" id="KW-0812">Transmembrane</keyword>
<organism evidence="3 4">
    <name type="scientific">Tothia fuscella</name>
    <dbReference type="NCBI Taxonomy" id="1048955"/>
    <lineage>
        <taxon>Eukaryota</taxon>
        <taxon>Fungi</taxon>
        <taxon>Dikarya</taxon>
        <taxon>Ascomycota</taxon>
        <taxon>Pezizomycotina</taxon>
        <taxon>Dothideomycetes</taxon>
        <taxon>Pleosporomycetidae</taxon>
        <taxon>Venturiales</taxon>
        <taxon>Cylindrosympodiaceae</taxon>
        <taxon>Tothia</taxon>
    </lineage>
</organism>
<gene>
    <name evidence="3" type="ORF">EJ08DRAFT_44924</name>
</gene>
<accession>A0A9P4NFC7</accession>
<feature type="region of interest" description="Disordered" evidence="1">
    <location>
        <begin position="1"/>
        <end position="42"/>
    </location>
</feature>
<evidence type="ECO:0000256" key="2">
    <source>
        <dbReference type="SAM" id="Phobius"/>
    </source>
</evidence>
<comment type="caution">
    <text evidence="3">The sequence shown here is derived from an EMBL/GenBank/DDBJ whole genome shotgun (WGS) entry which is preliminary data.</text>
</comment>